<dbReference type="OrthoDB" id="2443445at2759"/>
<gene>
    <name evidence="2" type="ORF">FWILDA_LOCUS12714</name>
</gene>
<organism evidence="2 3">
    <name type="scientific">Funneliformis geosporum</name>
    <dbReference type="NCBI Taxonomy" id="1117311"/>
    <lineage>
        <taxon>Eukaryota</taxon>
        <taxon>Fungi</taxon>
        <taxon>Fungi incertae sedis</taxon>
        <taxon>Mucoromycota</taxon>
        <taxon>Glomeromycotina</taxon>
        <taxon>Glomeromycetes</taxon>
        <taxon>Glomerales</taxon>
        <taxon>Glomeraceae</taxon>
        <taxon>Funneliformis</taxon>
    </lineage>
</organism>
<evidence type="ECO:0000313" key="3">
    <source>
        <dbReference type="Proteomes" id="UP001153678"/>
    </source>
</evidence>
<evidence type="ECO:0000313" key="2">
    <source>
        <dbReference type="EMBL" id="CAI2186712.1"/>
    </source>
</evidence>
<keyword evidence="3" id="KW-1185">Reference proteome</keyword>
<reference evidence="2" key="1">
    <citation type="submission" date="2022-08" db="EMBL/GenBank/DDBJ databases">
        <authorList>
            <person name="Kallberg Y."/>
            <person name="Tangrot J."/>
            <person name="Rosling A."/>
        </authorList>
    </citation>
    <scope>NUCLEOTIDE SEQUENCE</scope>
    <source>
        <strain evidence="2">Wild A</strain>
    </source>
</reference>
<dbReference type="AlphaFoldDB" id="A0A9W4SZ19"/>
<protein>
    <submittedName>
        <fullName evidence="2">4793_t:CDS:1</fullName>
    </submittedName>
</protein>
<evidence type="ECO:0000256" key="1">
    <source>
        <dbReference type="SAM" id="MobiDB-lite"/>
    </source>
</evidence>
<dbReference type="Proteomes" id="UP001153678">
    <property type="component" value="Unassembled WGS sequence"/>
</dbReference>
<proteinExistence type="predicted"/>
<dbReference type="EMBL" id="CAMKVN010004281">
    <property type="protein sequence ID" value="CAI2186712.1"/>
    <property type="molecule type" value="Genomic_DNA"/>
</dbReference>
<comment type="caution">
    <text evidence="2">The sequence shown here is derived from an EMBL/GenBank/DDBJ whole genome shotgun (WGS) entry which is preliminary data.</text>
</comment>
<feature type="region of interest" description="Disordered" evidence="1">
    <location>
        <begin position="1"/>
        <end position="37"/>
    </location>
</feature>
<name>A0A9W4SZ19_9GLOM</name>
<sequence>MPNIDWKNKIKRKGLGQAPQEASENINNPELAPKDNRFTGRTKQLGLKVKPEFLKRLKQTALEEDCFIVECLKLVSETETDNCDKCDKSFCVECLTYHGEKDSEGELAFCGKCERE</sequence>
<accession>A0A9W4SZ19</accession>